<dbReference type="CDD" id="cd16693">
    <property type="entry name" value="mRING-H2-C3H3C2_WDR24"/>
    <property type="match status" value="1"/>
</dbReference>
<dbReference type="PANTHER" id="PTHR46200">
    <property type="entry name" value="GATOR COMPLEX PROTEIN WDR24"/>
    <property type="match status" value="1"/>
</dbReference>
<dbReference type="GO" id="GO:0061700">
    <property type="term" value="C:GATOR2 complex"/>
    <property type="evidence" value="ECO:0007669"/>
    <property type="project" value="TreeGrafter"/>
</dbReference>
<accession>A0AAV2H457</accession>
<evidence type="ECO:0000256" key="8">
    <source>
        <dbReference type="PROSITE-ProRule" id="PRU00221"/>
    </source>
</evidence>
<evidence type="ECO:0000313" key="11">
    <source>
        <dbReference type="Proteomes" id="UP001497497"/>
    </source>
</evidence>
<dbReference type="SMART" id="SM00320">
    <property type="entry name" value="WD40"/>
    <property type="match status" value="6"/>
</dbReference>
<dbReference type="SUPFAM" id="SSF50978">
    <property type="entry name" value="WD40 repeat-like"/>
    <property type="match status" value="1"/>
</dbReference>
<keyword evidence="3" id="KW-0479">Metal-binding</keyword>
<name>A0AAV2H457_LYMST</name>
<evidence type="ECO:0000256" key="1">
    <source>
        <dbReference type="ARBA" id="ARBA00008134"/>
    </source>
</evidence>
<dbReference type="InterPro" id="IPR037590">
    <property type="entry name" value="WDR24"/>
</dbReference>
<dbReference type="InterPro" id="IPR015943">
    <property type="entry name" value="WD40/YVTN_repeat-like_dom_sf"/>
</dbReference>
<dbReference type="PROSITE" id="PS00678">
    <property type="entry name" value="WD_REPEATS_1"/>
    <property type="match status" value="1"/>
</dbReference>
<dbReference type="PROSITE" id="PS50294">
    <property type="entry name" value="WD_REPEATS_REGION"/>
    <property type="match status" value="1"/>
</dbReference>
<keyword evidence="11" id="KW-1185">Reference proteome</keyword>
<dbReference type="GO" id="GO:1904263">
    <property type="term" value="P:positive regulation of TORC1 signaling"/>
    <property type="evidence" value="ECO:0007669"/>
    <property type="project" value="TreeGrafter"/>
</dbReference>
<keyword evidence="2 8" id="KW-0853">WD repeat</keyword>
<dbReference type="PROSITE" id="PS50082">
    <property type="entry name" value="WD_REPEATS_2"/>
    <property type="match status" value="1"/>
</dbReference>
<dbReference type="GO" id="GO:0005774">
    <property type="term" value="C:vacuolar membrane"/>
    <property type="evidence" value="ECO:0007669"/>
    <property type="project" value="TreeGrafter"/>
</dbReference>
<dbReference type="Gene3D" id="2.130.10.10">
    <property type="entry name" value="YVTN repeat-like/Quinoprotein amine dehydrogenase"/>
    <property type="match status" value="1"/>
</dbReference>
<keyword evidence="5" id="KW-0863">Zinc-finger</keyword>
<evidence type="ECO:0000256" key="4">
    <source>
        <dbReference type="ARBA" id="ARBA00022737"/>
    </source>
</evidence>
<dbReference type="GO" id="GO:0008270">
    <property type="term" value="F:zinc ion binding"/>
    <property type="evidence" value="ECO:0007669"/>
    <property type="project" value="UniProtKB-KW"/>
</dbReference>
<dbReference type="InterPro" id="IPR001680">
    <property type="entry name" value="WD40_rpt"/>
</dbReference>
<dbReference type="Pfam" id="PF00400">
    <property type="entry name" value="WD40"/>
    <property type="match status" value="3"/>
</dbReference>
<dbReference type="Proteomes" id="UP001497497">
    <property type="component" value="Unassembled WGS sequence"/>
</dbReference>
<feature type="compositionally biased region" description="Basic and acidic residues" evidence="9">
    <location>
        <begin position="509"/>
        <end position="527"/>
    </location>
</feature>
<evidence type="ECO:0000256" key="7">
    <source>
        <dbReference type="ARBA" id="ARBA00040269"/>
    </source>
</evidence>
<evidence type="ECO:0000256" key="2">
    <source>
        <dbReference type="ARBA" id="ARBA00022574"/>
    </source>
</evidence>
<dbReference type="InterPro" id="IPR019775">
    <property type="entry name" value="WD40_repeat_CS"/>
</dbReference>
<feature type="compositionally biased region" description="Acidic residues" evidence="9">
    <location>
        <begin position="534"/>
        <end position="543"/>
    </location>
</feature>
<dbReference type="GO" id="GO:0016239">
    <property type="term" value="P:positive regulation of macroautophagy"/>
    <property type="evidence" value="ECO:0007669"/>
    <property type="project" value="TreeGrafter"/>
</dbReference>
<keyword evidence="4" id="KW-0677">Repeat</keyword>
<dbReference type="InterPro" id="IPR036322">
    <property type="entry name" value="WD40_repeat_dom_sf"/>
</dbReference>
<proteinExistence type="inferred from homology"/>
<protein>
    <recommendedName>
        <fullName evidence="7">GATOR2 complex protein WDR24</fullName>
    </recommendedName>
</protein>
<comment type="similarity">
    <text evidence="1">Belongs to the WD repeat WDR24 family.</text>
</comment>
<dbReference type="GO" id="GO:0005829">
    <property type="term" value="C:cytosol"/>
    <property type="evidence" value="ECO:0007669"/>
    <property type="project" value="TreeGrafter"/>
</dbReference>
<evidence type="ECO:0000256" key="6">
    <source>
        <dbReference type="ARBA" id="ARBA00022833"/>
    </source>
</evidence>
<dbReference type="GO" id="GO:0034198">
    <property type="term" value="P:cellular response to amino acid starvation"/>
    <property type="evidence" value="ECO:0007669"/>
    <property type="project" value="TreeGrafter"/>
</dbReference>
<evidence type="ECO:0000313" key="10">
    <source>
        <dbReference type="EMBL" id="CAL1528457.1"/>
    </source>
</evidence>
<dbReference type="PANTHER" id="PTHR46200:SF1">
    <property type="entry name" value="GATOR COMPLEX PROTEIN WDR24"/>
    <property type="match status" value="1"/>
</dbReference>
<organism evidence="10 11">
    <name type="scientific">Lymnaea stagnalis</name>
    <name type="common">Great pond snail</name>
    <name type="synonym">Helix stagnalis</name>
    <dbReference type="NCBI Taxonomy" id="6523"/>
    <lineage>
        <taxon>Eukaryota</taxon>
        <taxon>Metazoa</taxon>
        <taxon>Spiralia</taxon>
        <taxon>Lophotrochozoa</taxon>
        <taxon>Mollusca</taxon>
        <taxon>Gastropoda</taxon>
        <taxon>Heterobranchia</taxon>
        <taxon>Euthyneura</taxon>
        <taxon>Panpulmonata</taxon>
        <taxon>Hygrophila</taxon>
        <taxon>Lymnaeoidea</taxon>
        <taxon>Lymnaeidae</taxon>
        <taxon>Lymnaea</taxon>
    </lineage>
</organism>
<evidence type="ECO:0000256" key="5">
    <source>
        <dbReference type="ARBA" id="ARBA00022771"/>
    </source>
</evidence>
<comment type="caution">
    <text evidence="10">The sequence shown here is derived from an EMBL/GenBank/DDBJ whole genome shotgun (WGS) entry which is preliminary data.</text>
</comment>
<evidence type="ECO:0000256" key="9">
    <source>
        <dbReference type="SAM" id="MobiDB-lite"/>
    </source>
</evidence>
<feature type="region of interest" description="Disordered" evidence="9">
    <location>
        <begin position="505"/>
        <end position="565"/>
    </location>
</feature>
<reference evidence="10 11" key="1">
    <citation type="submission" date="2024-04" db="EMBL/GenBank/DDBJ databases">
        <authorList>
            <consortium name="Genoscope - CEA"/>
            <person name="William W."/>
        </authorList>
    </citation>
    <scope>NUCLEOTIDE SEQUENCE [LARGE SCALE GENOMIC DNA]</scope>
</reference>
<keyword evidence="6" id="KW-0862">Zinc</keyword>
<gene>
    <name evidence="10" type="ORF">GSLYS_00002627001</name>
</gene>
<dbReference type="EMBL" id="CAXITT010000033">
    <property type="protein sequence ID" value="CAL1528457.1"/>
    <property type="molecule type" value="Genomic_DNA"/>
</dbReference>
<sequence>MMQLSNVPKLLHDKVSHNGQYKAMSFNCDGALNSLAVNKDRTQVVVAGRSVFKILNIKEDCFIENTNLRVGRHINLTYGAADVAWHPSDESMLASAATNGCVVIWNLSKGAKAKQAMVYQEHKRSVNRVAFHNSEHNQLLSASQDGVVMIHDVRMQIPCIKFGVLGSDSVRDAQFCPPSMGYFLFAAAYDNGGVQTWDMRRPDRCEKQFMAHNGPVFSLDWHPAEKTSWLATAGRDKMIKVWDMARTDRMALPQCLYSITNISSVARVKWRPNRKHHISSCSLLVDHCVNVWDLGRPYIPFASFEGHGDVATCIEWREDCHTFLSCGRDGYIIQHIFNDAKRPADHANLAGLDLSIKGEISYAFFDRKDHSYSSLGKSKKLPKSRQFTQAISSLWVFEQNAEAKLAPADEDADETDMTMMQTFKEFAQEYKLDGLSLVELCKHNAEVADFYHKPQISQIWRMLATVYASSICPQSGSGHINRIGSLGITNSQLDKQDHKDLVVKSALKRTREKDKKKTAQELKKKEATSGSNEESSDVEGESSEVEKSIRGSNTETNFLFGDGGEDDTELYTTEGIFNPEDYDWTRQNLPSEGFQPRHELKAMIGTHPTTMESEMALTSMLESFMPPEANDQSCEPTLVIKQIHEPEFMDFSPSVANVIKNLAEQGDVQNSVSMLIVLGDLIRAHIDEVYQESWFFAYIDLLGRFELWTVANLVIKQSKLMVVSSLNQESTVIHTMCFRCSRACDRVAWLCDKCKRGVNICSVCHHPVRGLMAWCQGCCHGGHIDHIQEWLTFSNQCPAGCGHLCEFL</sequence>
<dbReference type="AlphaFoldDB" id="A0AAV2H457"/>
<feature type="repeat" description="WD" evidence="8">
    <location>
        <begin position="209"/>
        <end position="252"/>
    </location>
</feature>
<evidence type="ECO:0000256" key="3">
    <source>
        <dbReference type="ARBA" id="ARBA00022723"/>
    </source>
</evidence>